<accession>A0A0C3BZY4</accession>
<feature type="compositionally biased region" description="Low complexity" evidence="1">
    <location>
        <begin position="45"/>
        <end position="56"/>
    </location>
</feature>
<evidence type="ECO:0000313" key="3">
    <source>
        <dbReference type="Proteomes" id="UP000054166"/>
    </source>
</evidence>
<gene>
    <name evidence="2" type="ORF">PILCRDRAFT_810124</name>
</gene>
<evidence type="ECO:0000256" key="1">
    <source>
        <dbReference type="SAM" id="MobiDB-lite"/>
    </source>
</evidence>
<evidence type="ECO:0000313" key="2">
    <source>
        <dbReference type="EMBL" id="KIM92103.1"/>
    </source>
</evidence>
<dbReference type="HOGENOM" id="CLU_3014965_0_0_1"/>
<reference evidence="3" key="2">
    <citation type="submission" date="2015-01" db="EMBL/GenBank/DDBJ databases">
        <title>Evolutionary Origins and Diversification of the Mycorrhizal Mutualists.</title>
        <authorList>
            <consortium name="DOE Joint Genome Institute"/>
            <consortium name="Mycorrhizal Genomics Consortium"/>
            <person name="Kohler A."/>
            <person name="Kuo A."/>
            <person name="Nagy L.G."/>
            <person name="Floudas D."/>
            <person name="Copeland A."/>
            <person name="Barry K.W."/>
            <person name="Cichocki N."/>
            <person name="Veneault-Fourrey C."/>
            <person name="LaButti K."/>
            <person name="Lindquist E.A."/>
            <person name="Lipzen A."/>
            <person name="Lundell T."/>
            <person name="Morin E."/>
            <person name="Murat C."/>
            <person name="Riley R."/>
            <person name="Ohm R."/>
            <person name="Sun H."/>
            <person name="Tunlid A."/>
            <person name="Henrissat B."/>
            <person name="Grigoriev I.V."/>
            <person name="Hibbett D.S."/>
            <person name="Martin F."/>
        </authorList>
    </citation>
    <scope>NUCLEOTIDE SEQUENCE [LARGE SCALE GENOMIC DNA]</scope>
    <source>
        <strain evidence="3">F 1598</strain>
    </source>
</reference>
<sequence length="56" mass="5776">MKVPPGLSGLGSTRAEKNQNSLSLAMGVLNLEATPQCCGRHPTHHTSSSSLTGTTL</sequence>
<proteinExistence type="predicted"/>
<organism evidence="2 3">
    <name type="scientific">Piloderma croceum (strain F 1598)</name>
    <dbReference type="NCBI Taxonomy" id="765440"/>
    <lineage>
        <taxon>Eukaryota</taxon>
        <taxon>Fungi</taxon>
        <taxon>Dikarya</taxon>
        <taxon>Basidiomycota</taxon>
        <taxon>Agaricomycotina</taxon>
        <taxon>Agaricomycetes</taxon>
        <taxon>Agaricomycetidae</taxon>
        <taxon>Atheliales</taxon>
        <taxon>Atheliaceae</taxon>
        <taxon>Piloderma</taxon>
    </lineage>
</organism>
<keyword evidence="3" id="KW-1185">Reference proteome</keyword>
<name>A0A0C3BZY4_PILCF</name>
<reference evidence="2 3" key="1">
    <citation type="submission" date="2014-04" db="EMBL/GenBank/DDBJ databases">
        <authorList>
            <consortium name="DOE Joint Genome Institute"/>
            <person name="Kuo A."/>
            <person name="Tarkka M."/>
            <person name="Buscot F."/>
            <person name="Kohler A."/>
            <person name="Nagy L.G."/>
            <person name="Floudas D."/>
            <person name="Copeland A."/>
            <person name="Barry K.W."/>
            <person name="Cichocki N."/>
            <person name="Veneault-Fourrey C."/>
            <person name="LaButti K."/>
            <person name="Lindquist E.A."/>
            <person name="Lipzen A."/>
            <person name="Lundell T."/>
            <person name="Morin E."/>
            <person name="Murat C."/>
            <person name="Sun H."/>
            <person name="Tunlid A."/>
            <person name="Henrissat B."/>
            <person name="Grigoriev I.V."/>
            <person name="Hibbett D.S."/>
            <person name="Martin F."/>
            <person name="Nordberg H.P."/>
            <person name="Cantor M.N."/>
            <person name="Hua S.X."/>
        </authorList>
    </citation>
    <scope>NUCLEOTIDE SEQUENCE [LARGE SCALE GENOMIC DNA]</scope>
    <source>
        <strain evidence="2 3">F 1598</strain>
    </source>
</reference>
<dbReference type="AlphaFoldDB" id="A0A0C3BZY4"/>
<protein>
    <submittedName>
        <fullName evidence="2">Uncharacterized protein</fullName>
    </submittedName>
</protein>
<dbReference type="EMBL" id="KN832970">
    <property type="protein sequence ID" value="KIM92103.1"/>
    <property type="molecule type" value="Genomic_DNA"/>
</dbReference>
<feature type="region of interest" description="Disordered" evidence="1">
    <location>
        <begin position="35"/>
        <end position="56"/>
    </location>
</feature>
<dbReference type="Proteomes" id="UP000054166">
    <property type="component" value="Unassembled WGS sequence"/>
</dbReference>
<dbReference type="InParanoid" id="A0A0C3BZY4"/>